<dbReference type="RefSeq" id="WP_029091413.1">
    <property type="nucleotide sequence ID" value="NZ_CBCPHX010000005.1"/>
</dbReference>
<dbReference type="STRING" id="2756.BFR44_00405"/>
<sequence>MKKLLLGLSVALASFIFFLPTLIMASEEYFEIYLVKIISSSIALATLSLICLYSAFKTKY</sequence>
<reference evidence="5" key="2">
    <citation type="submission" date="2018-04" db="EMBL/GenBank/DDBJ databases">
        <authorList>
            <person name="Illikoud N."/>
        </authorList>
    </citation>
    <scope>NUCLEOTIDE SEQUENCE [LARGE SCALE GENOMIC DNA]</scope>
</reference>
<evidence type="ECO:0000313" key="3">
    <source>
        <dbReference type="EMBL" id="SPP30900.1"/>
    </source>
</evidence>
<accession>A0A1D2LNC9</accession>
<dbReference type="Proteomes" id="UP000243591">
    <property type="component" value="Chromosome"/>
</dbReference>
<organism evidence="2 4">
    <name type="scientific">Brochothrix thermosphacta</name>
    <name type="common">Microbacterium thermosphactum</name>
    <dbReference type="NCBI Taxonomy" id="2756"/>
    <lineage>
        <taxon>Bacteria</taxon>
        <taxon>Bacillati</taxon>
        <taxon>Bacillota</taxon>
        <taxon>Bacilli</taxon>
        <taxon>Bacillales</taxon>
        <taxon>Listeriaceae</taxon>
        <taxon>Brochothrix</taxon>
    </lineage>
</organism>
<keyword evidence="1" id="KW-1133">Transmembrane helix</keyword>
<evidence type="ECO:0000313" key="2">
    <source>
        <dbReference type="EMBL" id="ATF25538.1"/>
    </source>
</evidence>
<protein>
    <submittedName>
        <fullName evidence="2">Uncharacterized protein</fullName>
    </submittedName>
</protein>
<proteinExistence type="predicted"/>
<dbReference type="Proteomes" id="UP000270190">
    <property type="component" value="Unassembled WGS sequence"/>
</dbReference>
<dbReference type="EMBL" id="CP023483">
    <property type="protein sequence ID" value="ATF25538.1"/>
    <property type="molecule type" value="Genomic_DNA"/>
</dbReference>
<dbReference type="KEGG" id="bths:CNY62_03490"/>
<reference evidence="3" key="3">
    <citation type="submission" date="2018-04" db="EMBL/GenBank/DDBJ databases">
        <authorList>
            <person name="Go L.Y."/>
            <person name="Mitchell J.A."/>
        </authorList>
    </citation>
    <scope>NUCLEOTIDE SEQUENCE</scope>
    <source>
        <strain evidence="3">BSAS1 3</strain>
    </source>
</reference>
<dbReference type="EMBL" id="OUNC01000083">
    <property type="protein sequence ID" value="SPP30900.1"/>
    <property type="molecule type" value="Genomic_DNA"/>
</dbReference>
<gene>
    <name evidence="3" type="ORF">BTBSAS_90114</name>
    <name evidence="2" type="ORF">CNY62_03490</name>
</gene>
<reference evidence="2 4" key="1">
    <citation type="submission" date="2017-09" db="EMBL/GenBank/DDBJ databases">
        <title>Complete Genome Sequences of Two Strains of the Meat Spoilage Bacterium Brochothrix thermosphacta Isolated from Ground Chicken.</title>
        <authorList>
            <person name="Paoli G.C."/>
            <person name="Wijey C."/>
            <person name="Chen C.-Y."/>
            <person name="Nguyen L."/>
            <person name="Yan X."/>
            <person name="Irwin P.L."/>
        </authorList>
    </citation>
    <scope>NUCLEOTIDE SEQUENCE [LARGE SCALE GENOMIC DNA]</scope>
    <source>
        <strain evidence="2 4">BI</strain>
    </source>
</reference>
<feature type="transmembrane region" description="Helical" evidence="1">
    <location>
        <begin position="35"/>
        <end position="56"/>
    </location>
</feature>
<evidence type="ECO:0000313" key="4">
    <source>
        <dbReference type="Proteomes" id="UP000243591"/>
    </source>
</evidence>
<name>A0A1D2LNC9_BROTH</name>
<keyword evidence="4" id="KW-1185">Reference proteome</keyword>
<dbReference type="AlphaFoldDB" id="A0A1D2LNC9"/>
<evidence type="ECO:0000313" key="5">
    <source>
        <dbReference type="Proteomes" id="UP000270190"/>
    </source>
</evidence>
<evidence type="ECO:0000256" key="1">
    <source>
        <dbReference type="SAM" id="Phobius"/>
    </source>
</evidence>
<keyword evidence="1" id="KW-0472">Membrane</keyword>
<keyword evidence="1" id="KW-0812">Transmembrane</keyword>